<dbReference type="EMBL" id="JAGZFP010000001">
    <property type="protein sequence ID" value="MBS5357542.1"/>
    <property type="molecule type" value="Genomic_DNA"/>
</dbReference>
<sequence length="99" mass="11551">MKIKLKNDVKEFNFTYDFKTEETAHIASEALIGYLLGTHFRVNAKVDFLCVEKDSSLTRLLLKYVSVNDLSSILNQICNFYDEYRTGLNLDFDKEWEGL</sequence>
<protein>
    <submittedName>
        <fullName evidence="1">Uncharacterized protein</fullName>
    </submittedName>
</protein>
<organism evidence="1 2">
    <name type="scientific">Streptococcus parasanguinis</name>
    <dbReference type="NCBI Taxonomy" id="1318"/>
    <lineage>
        <taxon>Bacteria</taxon>
        <taxon>Bacillati</taxon>
        <taxon>Bacillota</taxon>
        <taxon>Bacilli</taxon>
        <taxon>Lactobacillales</taxon>
        <taxon>Streptococcaceae</taxon>
        <taxon>Streptococcus</taxon>
    </lineage>
</organism>
<name>A0A943HJC9_STRPA</name>
<evidence type="ECO:0000313" key="1">
    <source>
        <dbReference type="EMBL" id="MBS5357542.1"/>
    </source>
</evidence>
<evidence type="ECO:0000313" key="2">
    <source>
        <dbReference type="Proteomes" id="UP000709219"/>
    </source>
</evidence>
<gene>
    <name evidence="1" type="ORF">KHX87_00310</name>
</gene>
<dbReference type="AlphaFoldDB" id="A0A943HJC9"/>
<accession>A0A943HJC9</accession>
<reference evidence="1" key="1">
    <citation type="submission" date="2021-02" db="EMBL/GenBank/DDBJ databases">
        <title>Infant gut strain persistence is associated with maternal origin, phylogeny, and functional potential including surface adhesion and iron acquisition.</title>
        <authorList>
            <person name="Lou Y.C."/>
        </authorList>
    </citation>
    <scope>NUCLEOTIDE SEQUENCE</scope>
    <source>
        <strain evidence="1">L3_098_011G1_dasL3_098_011G1_concoct_7</strain>
    </source>
</reference>
<comment type="caution">
    <text evidence="1">The sequence shown here is derived from an EMBL/GenBank/DDBJ whole genome shotgun (WGS) entry which is preliminary data.</text>
</comment>
<proteinExistence type="predicted"/>
<dbReference type="Proteomes" id="UP000709219">
    <property type="component" value="Unassembled WGS sequence"/>
</dbReference>